<dbReference type="InterPro" id="IPR046884">
    <property type="entry name" value="MnmA-like_central"/>
</dbReference>
<comment type="catalytic activity">
    <reaction evidence="13 15">
        <text>S-sulfanyl-L-cysteinyl-[protein] + uridine(34) in tRNA + AH2 + ATP = 2-thiouridine(34) in tRNA + L-cysteinyl-[protein] + A + AMP + diphosphate + H(+)</text>
        <dbReference type="Rhea" id="RHEA:47032"/>
        <dbReference type="Rhea" id="RHEA-COMP:10131"/>
        <dbReference type="Rhea" id="RHEA-COMP:11726"/>
        <dbReference type="Rhea" id="RHEA-COMP:11727"/>
        <dbReference type="Rhea" id="RHEA-COMP:11728"/>
        <dbReference type="ChEBI" id="CHEBI:13193"/>
        <dbReference type="ChEBI" id="CHEBI:15378"/>
        <dbReference type="ChEBI" id="CHEBI:17499"/>
        <dbReference type="ChEBI" id="CHEBI:29950"/>
        <dbReference type="ChEBI" id="CHEBI:30616"/>
        <dbReference type="ChEBI" id="CHEBI:33019"/>
        <dbReference type="ChEBI" id="CHEBI:61963"/>
        <dbReference type="ChEBI" id="CHEBI:65315"/>
        <dbReference type="ChEBI" id="CHEBI:87170"/>
        <dbReference type="ChEBI" id="CHEBI:456215"/>
        <dbReference type="EC" id="2.8.1.13"/>
    </reaction>
</comment>
<keyword evidence="5 15" id="KW-0963">Cytoplasm</keyword>
<dbReference type="GO" id="GO:0032259">
    <property type="term" value="P:methylation"/>
    <property type="evidence" value="ECO:0007669"/>
    <property type="project" value="UniProtKB-KW"/>
</dbReference>
<evidence type="ECO:0000256" key="8">
    <source>
        <dbReference type="ARBA" id="ARBA00022694"/>
    </source>
</evidence>
<reference evidence="18" key="2">
    <citation type="submission" date="2014-06" db="EMBL/GenBank/DDBJ databases">
        <title>Draft genome sequence of Clostridium spiroforme (DSM 1552).</title>
        <authorList>
            <person name="Sudarsanam P."/>
            <person name="Ley R."/>
            <person name="Guruge J."/>
            <person name="Turnbaugh P.J."/>
            <person name="Mahowald M."/>
            <person name="Liep D."/>
            <person name="Gordon J."/>
        </authorList>
    </citation>
    <scope>NUCLEOTIDE SEQUENCE</scope>
    <source>
        <strain evidence="18">DSM 1552</strain>
    </source>
</reference>
<protein>
    <recommendedName>
        <fullName evidence="4 15">tRNA-specific 2-thiouridylase MnmA</fullName>
        <ecNumber evidence="3 15">2.8.1.13</ecNumber>
    </recommendedName>
</protein>
<dbReference type="AlphaFoldDB" id="B1C0S5"/>
<evidence type="ECO:0000259" key="16">
    <source>
        <dbReference type="Pfam" id="PF20258"/>
    </source>
</evidence>
<dbReference type="GO" id="GO:0005524">
    <property type="term" value="F:ATP binding"/>
    <property type="evidence" value="ECO:0007669"/>
    <property type="project" value="UniProtKB-KW"/>
</dbReference>
<dbReference type="STRING" id="428126.CLOSPI_00804"/>
<dbReference type="InterPro" id="IPR004506">
    <property type="entry name" value="MnmA-like"/>
</dbReference>
<evidence type="ECO:0000313" key="19">
    <source>
        <dbReference type="Proteomes" id="UP000004910"/>
    </source>
</evidence>
<evidence type="ECO:0000256" key="1">
    <source>
        <dbReference type="ARBA" id="ARBA00004496"/>
    </source>
</evidence>
<feature type="binding site" evidence="15">
    <location>
        <begin position="18"/>
        <end position="25"/>
    </location>
    <ligand>
        <name>ATP</name>
        <dbReference type="ChEBI" id="CHEBI:30616"/>
    </ligand>
</feature>
<dbReference type="SUPFAM" id="SSF52402">
    <property type="entry name" value="Adenine nucleotide alpha hydrolases-like"/>
    <property type="match status" value="1"/>
</dbReference>
<comment type="function">
    <text evidence="14 15">Catalyzes the 2-thiolation of uridine at the wobble position (U34) of tRNA, leading to the formation of s(2)U34.</text>
</comment>
<keyword evidence="18" id="KW-0489">Methyltransferase</keyword>
<dbReference type="GO" id="GO:0103016">
    <property type="term" value="F:tRNA-uridine 2-sulfurtransferase activity"/>
    <property type="evidence" value="ECO:0007669"/>
    <property type="project" value="UniProtKB-EC"/>
</dbReference>
<feature type="active site" description="Nucleophile" evidence="15">
    <location>
        <position position="119"/>
    </location>
</feature>
<dbReference type="InterPro" id="IPR046885">
    <property type="entry name" value="MnmA-like_C"/>
</dbReference>
<accession>B1C0S5</accession>
<dbReference type="Pfam" id="PF03054">
    <property type="entry name" value="tRNA_Me_trans"/>
    <property type="match status" value="1"/>
</dbReference>
<evidence type="ECO:0000259" key="17">
    <source>
        <dbReference type="Pfam" id="PF20259"/>
    </source>
</evidence>
<feature type="region of interest" description="Interaction with tRNA" evidence="15">
    <location>
        <begin position="166"/>
        <end position="168"/>
    </location>
</feature>
<feature type="active site" description="Cysteine persulfide intermediate" evidence="15">
    <location>
        <position position="216"/>
    </location>
</feature>
<feature type="region of interest" description="Interaction with tRNA" evidence="15">
    <location>
        <begin position="325"/>
        <end position="326"/>
    </location>
</feature>
<dbReference type="EC" id="2.8.1.13" evidence="3 15"/>
<feature type="disulfide bond" description="Alternate" evidence="15">
    <location>
        <begin position="119"/>
        <end position="216"/>
    </location>
</feature>
<dbReference type="eggNOG" id="COG0482">
    <property type="taxonomic scope" value="Bacteria"/>
</dbReference>
<dbReference type="Pfam" id="PF20258">
    <property type="entry name" value="tRNA_Me_trans_C"/>
    <property type="match status" value="1"/>
</dbReference>
<feature type="domain" description="tRNA-specific 2-thiouridylase MnmA-like central" evidence="17">
    <location>
        <begin position="224"/>
        <end position="289"/>
    </location>
</feature>
<dbReference type="NCBIfam" id="TIGR00420">
    <property type="entry name" value="trmU"/>
    <property type="match status" value="1"/>
</dbReference>
<feature type="domain" description="tRNA-specific 2-thiouridylase MnmA-like C-terminal" evidence="16">
    <location>
        <begin position="301"/>
        <end position="374"/>
    </location>
</feature>
<dbReference type="Gene3D" id="2.30.30.280">
    <property type="entry name" value="Adenine nucleotide alpha hydrolases-like domains"/>
    <property type="match status" value="1"/>
</dbReference>
<dbReference type="Gene3D" id="3.40.50.620">
    <property type="entry name" value="HUPs"/>
    <property type="match status" value="1"/>
</dbReference>
<evidence type="ECO:0000256" key="4">
    <source>
        <dbReference type="ARBA" id="ARBA00013805"/>
    </source>
</evidence>
<feature type="site" description="Interaction with tRNA" evidence="15">
    <location>
        <position position="358"/>
    </location>
</feature>
<keyword evidence="11 15" id="KW-0694">RNA-binding</keyword>
<organism evidence="18 19">
    <name type="scientific">Thomasclavelia spiroformis DSM 1552</name>
    <dbReference type="NCBI Taxonomy" id="428126"/>
    <lineage>
        <taxon>Bacteria</taxon>
        <taxon>Bacillati</taxon>
        <taxon>Bacillota</taxon>
        <taxon>Erysipelotrichia</taxon>
        <taxon>Erysipelotrichales</taxon>
        <taxon>Coprobacillaceae</taxon>
        <taxon>Thomasclavelia</taxon>
    </lineage>
</organism>
<dbReference type="FunFam" id="3.40.50.620:FF:000004">
    <property type="entry name" value="tRNA-specific 2-thiouridylase MnmA"/>
    <property type="match status" value="1"/>
</dbReference>
<dbReference type="Pfam" id="PF20259">
    <property type="entry name" value="tRNA_Me_trans_M"/>
    <property type="match status" value="1"/>
</dbReference>
<sequence>MLLYASEVTRMSKRVVLGLSGGVDSAVAAYLLKKQGYEVIGVFMRNWDSQLNNDILGNPTNDNDICPQEQDYNDAKAVAKCLGIEIKRVDFIKEYWDNVFTYFLDEYRKGRTPNPDILCNKHIKFKAFLNYAKTLNADYIATGHYARVVHSENKDSIMLKGIDNNKDQTYFLCQLNQQQLQNSLFPLGEIDKKEVRRLAHELQLPVADKKDSTGICFIGERDFKEFLQNYIPAQSGKMVDIETGDIIGEHSGIMYYTIGQRKGLGIGGPGGAWFVVGKDYDKNVLYVCQGDQKDWLYSSGALISDVNWIASNKPTEKISCNAKFRYRQADNPIKLEFIDEDKVYLTFDKPVKAVTPGQAAVFYDGDICLGGGTIETVYKDGKPIEYL</sequence>
<evidence type="ECO:0000256" key="13">
    <source>
        <dbReference type="ARBA" id="ARBA00051542"/>
    </source>
</evidence>
<evidence type="ECO:0000256" key="11">
    <source>
        <dbReference type="ARBA" id="ARBA00022884"/>
    </source>
</evidence>
<evidence type="ECO:0000256" key="2">
    <source>
        <dbReference type="ARBA" id="ARBA00006191"/>
    </source>
</evidence>
<comment type="caution">
    <text evidence="18">The sequence shown here is derived from an EMBL/GenBank/DDBJ whole genome shotgun (WGS) entry which is preliminary data.</text>
</comment>
<keyword evidence="6 15" id="KW-0820">tRNA-binding</keyword>
<dbReference type="CDD" id="cd01998">
    <property type="entry name" value="MnmA_TRMU-like"/>
    <property type="match status" value="1"/>
</dbReference>
<dbReference type="GO" id="GO:0008168">
    <property type="term" value="F:methyltransferase activity"/>
    <property type="evidence" value="ECO:0007669"/>
    <property type="project" value="UniProtKB-KW"/>
</dbReference>
<keyword evidence="19" id="KW-1185">Reference proteome</keyword>
<keyword evidence="9 15" id="KW-0547">Nucleotide-binding</keyword>
<dbReference type="FunFam" id="2.40.30.10:FF:000023">
    <property type="entry name" value="tRNA-specific 2-thiouridylase MnmA"/>
    <property type="match status" value="1"/>
</dbReference>
<dbReference type="GO" id="GO:0005737">
    <property type="term" value="C:cytoplasm"/>
    <property type="evidence" value="ECO:0007669"/>
    <property type="project" value="UniProtKB-SubCell"/>
</dbReference>
<comment type="similarity">
    <text evidence="2 15">Belongs to the MnmA/TRMU family.</text>
</comment>
<dbReference type="GO" id="GO:0000049">
    <property type="term" value="F:tRNA binding"/>
    <property type="evidence" value="ECO:0007669"/>
    <property type="project" value="UniProtKB-KW"/>
</dbReference>
<dbReference type="PANTHER" id="PTHR11933">
    <property type="entry name" value="TRNA 5-METHYLAMINOMETHYL-2-THIOURIDYLATE -METHYLTRANSFERASE"/>
    <property type="match status" value="1"/>
</dbReference>
<dbReference type="PANTHER" id="PTHR11933:SF5">
    <property type="entry name" value="MITOCHONDRIAL TRNA-SPECIFIC 2-THIOURIDYLASE 1"/>
    <property type="match status" value="1"/>
</dbReference>
<dbReference type="Proteomes" id="UP000004910">
    <property type="component" value="Unassembled WGS sequence"/>
</dbReference>
<feature type="region of interest" description="Interaction with target base in tRNA" evidence="15">
    <location>
        <begin position="114"/>
        <end position="116"/>
    </location>
</feature>
<dbReference type="NCBIfam" id="NF001138">
    <property type="entry name" value="PRK00143.1"/>
    <property type="match status" value="1"/>
</dbReference>
<feature type="site" description="Interaction with tRNA" evidence="15">
    <location>
        <position position="144"/>
    </location>
</feature>
<evidence type="ECO:0000313" key="18">
    <source>
        <dbReference type="EMBL" id="EDS75410.1"/>
    </source>
</evidence>
<keyword evidence="10 15" id="KW-0067">ATP-binding</keyword>
<evidence type="ECO:0000256" key="3">
    <source>
        <dbReference type="ARBA" id="ARBA00011949"/>
    </source>
</evidence>
<dbReference type="EMBL" id="ABIK02000006">
    <property type="protein sequence ID" value="EDS75410.1"/>
    <property type="molecule type" value="Genomic_DNA"/>
</dbReference>
<keyword evidence="12 15" id="KW-1015">Disulfide bond</keyword>
<evidence type="ECO:0000256" key="7">
    <source>
        <dbReference type="ARBA" id="ARBA00022679"/>
    </source>
</evidence>
<feature type="binding site" evidence="15">
    <location>
        <position position="143"/>
    </location>
    <ligand>
        <name>ATP</name>
        <dbReference type="ChEBI" id="CHEBI:30616"/>
    </ligand>
</feature>
<keyword evidence="7 15" id="KW-0808">Transferase</keyword>
<proteinExistence type="inferred from homology"/>
<evidence type="ECO:0000256" key="14">
    <source>
        <dbReference type="ARBA" id="ARBA00056575"/>
    </source>
</evidence>
<evidence type="ECO:0000256" key="6">
    <source>
        <dbReference type="ARBA" id="ARBA00022555"/>
    </source>
</evidence>
<dbReference type="HOGENOM" id="CLU_035188_1_0_9"/>
<feature type="binding site" evidence="15">
    <location>
        <position position="44"/>
    </location>
    <ligand>
        <name>ATP</name>
        <dbReference type="ChEBI" id="CHEBI:30616"/>
    </ligand>
</feature>
<gene>
    <name evidence="15" type="primary">mnmA</name>
    <name evidence="18" type="synonym">trmU</name>
    <name evidence="18" type="ORF">CLOSPI_00804</name>
</gene>
<evidence type="ECO:0000256" key="10">
    <source>
        <dbReference type="ARBA" id="ARBA00022840"/>
    </source>
</evidence>
<comment type="subcellular location">
    <subcellularLocation>
        <location evidence="1 15">Cytoplasm</location>
    </subcellularLocation>
</comment>
<dbReference type="GO" id="GO:0002143">
    <property type="term" value="P:tRNA wobble position uridine thiolation"/>
    <property type="evidence" value="ECO:0007669"/>
    <property type="project" value="TreeGrafter"/>
</dbReference>
<dbReference type="InterPro" id="IPR014729">
    <property type="entry name" value="Rossmann-like_a/b/a_fold"/>
</dbReference>
<dbReference type="FunFam" id="2.30.30.280:FF:000001">
    <property type="entry name" value="tRNA-specific 2-thiouridylase MnmA"/>
    <property type="match status" value="1"/>
</dbReference>
<dbReference type="InterPro" id="IPR023382">
    <property type="entry name" value="MnmA-like_central_sf"/>
</dbReference>
<name>B1C0S5_9FIRM</name>
<dbReference type="Gene3D" id="2.40.30.10">
    <property type="entry name" value="Translation factors"/>
    <property type="match status" value="1"/>
</dbReference>
<reference evidence="18" key="1">
    <citation type="submission" date="2008-02" db="EMBL/GenBank/DDBJ databases">
        <authorList>
            <person name="Fulton L."/>
            <person name="Clifton S."/>
            <person name="Fulton B."/>
            <person name="Xu J."/>
            <person name="Minx P."/>
            <person name="Pepin K.H."/>
            <person name="Johnson M."/>
            <person name="Thiruvilangam P."/>
            <person name="Bhonagiri V."/>
            <person name="Nash W.E."/>
            <person name="Mardis E.R."/>
            <person name="Wilson R.K."/>
        </authorList>
    </citation>
    <scope>NUCLEOTIDE SEQUENCE [LARGE SCALE GENOMIC DNA]</scope>
    <source>
        <strain evidence="18">DSM 1552</strain>
    </source>
</reference>
<keyword evidence="8 15" id="KW-0819">tRNA processing</keyword>
<evidence type="ECO:0000256" key="15">
    <source>
        <dbReference type="HAMAP-Rule" id="MF_00144"/>
    </source>
</evidence>
<evidence type="ECO:0000256" key="9">
    <source>
        <dbReference type="ARBA" id="ARBA00022741"/>
    </source>
</evidence>
<evidence type="ECO:0000256" key="12">
    <source>
        <dbReference type="ARBA" id="ARBA00023157"/>
    </source>
</evidence>
<dbReference type="HAMAP" id="MF_00144">
    <property type="entry name" value="tRNA_thiouridyl_MnmA"/>
    <property type="match status" value="1"/>
</dbReference>
<evidence type="ECO:0000256" key="5">
    <source>
        <dbReference type="ARBA" id="ARBA00022490"/>
    </source>
</evidence>